<dbReference type="RefSeq" id="WP_091562011.1">
    <property type="nucleotide sequence ID" value="NZ_BNAC01000005.1"/>
</dbReference>
<keyword evidence="3" id="KW-1185">Reference proteome</keyword>
<organism evidence="2 3">
    <name type="scientific">Klenkia taihuensis</name>
    <dbReference type="NCBI Taxonomy" id="1225127"/>
    <lineage>
        <taxon>Bacteria</taxon>
        <taxon>Bacillati</taxon>
        <taxon>Actinomycetota</taxon>
        <taxon>Actinomycetes</taxon>
        <taxon>Geodermatophilales</taxon>
        <taxon>Geodermatophilaceae</taxon>
        <taxon>Klenkia</taxon>
    </lineage>
</organism>
<dbReference type="Pfam" id="PF01872">
    <property type="entry name" value="RibD_C"/>
    <property type="match status" value="1"/>
</dbReference>
<dbReference type="Gene3D" id="3.40.430.10">
    <property type="entry name" value="Dihydrofolate Reductase, subunit A"/>
    <property type="match status" value="1"/>
</dbReference>
<sequence length="186" mass="20370">MRRLRYAINTTLDGCCHHEAGLPPDDESMAFWTGRVAGAGALLYGRVTYSMMESAWRRPADGDWPAWMGERETRFAEAIDAAPKVVLSRTLAAADWHAELVRDDPVETVRRLKEQPGDDLLLGGVRLPVALVDAGLVDELELLVHPLVAGHGPTLLAGLQRRVPLELVDRQGFGSGVVAQRFRVGP</sequence>
<gene>
    <name evidence="2" type="ORF">SAMN05661030_3395</name>
</gene>
<dbReference type="EMBL" id="FOMD01000004">
    <property type="protein sequence ID" value="SFD45343.1"/>
    <property type="molecule type" value="Genomic_DNA"/>
</dbReference>
<dbReference type="InterPro" id="IPR024072">
    <property type="entry name" value="DHFR-like_dom_sf"/>
</dbReference>
<dbReference type="AlphaFoldDB" id="A0A1I1SN85"/>
<proteinExistence type="predicted"/>
<evidence type="ECO:0000259" key="1">
    <source>
        <dbReference type="Pfam" id="PF01872"/>
    </source>
</evidence>
<accession>A0A1I1SN85</accession>
<dbReference type="InterPro" id="IPR002734">
    <property type="entry name" value="RibDG_C"/>
</dbReference>
<reference evidence="3" key="1">
    <citation type="submission" date="2016-10" db="EMBL/GenBank/DDBJ databases">
        <authorList>
            <person name="Varghese N."/>
            <person name="Submissions S."/>
        </authorList>
    </citation>
    <scope>NUCLEOTIDE SEQUENCE [LARGE SCALE GENOMIC DNA]</scope>
    <source>
        <strain evidence="3">DSM 45962</strain>
    </source>
</reference>
<feature type="domain" description="Bacterial bifunctional deaminase-reductase C-terminal" evidence="1">
    <location>
        <begin position="7"/>
        <end position="178"/>
    </location>
</feature>
<name>A0A1I1SN85_9ACTN</name>
<dbReference type="STRING" id="1225127.SAMN05661030_3395"/>
<dbReference type="GO" id="GO:0008703">
    <property type="term" value="F:5-amino-6-(5-phosphoribosylamino)uracil reductase activity"/>
    <property type="evidence" value="ECO:0007669"/>
    <property type="project" value="InterPro"/>
</dbReference>
<dbReference type="OrthoDB" id="3471498at2"/>
<dbReference type="GO" id="GO:0009231">
    <property type="term" value="P:riboflavin biosynthetic process"/>
    <property type="evidence" value="ECO:0007669"/>
    <property type="project" value="InterPro"/>
</dbReference>
<evidence type="ECO:0000313" key="3">
    <source>
        <dbReference type="Proteomes" id="UP000199022"/>
    </source>
</evidence>
<dbReference type="SUPFAM" id="SSF53597">
    <property type="entry name" value="Dihydrofolate reductase-like"/>
    <property type="match status" value="1"/>
</dbReference>
<evidence type="ECO:0000313" key="2">
    <source>
        <dbReference type="EMBL" id="SFD45343.1"/>
    </source>
</evidence>
<protein>
    <submittedName>
        <fullName evidence="2">Dihydrofolate reductase</fullName>
    </submittedName>
</protein>
<dbReference type="Proteomes" id="UP000199022">
    <property type="component" value="Unassembled WGS sequence"/>
</dbReference>